<dbReference type="PROSITE" id="PS51475">
    <property type="entry name" value="PROTEASOME_ALPHA_2"/>
    <property type="match status" value="1"/>
</dbReference>
<dbReference type="PROSITE" id="PS00854">
    <property type="entry name" value="PROTEASOME_BETA_1"/>
    <property type="match status" value="1"/>
</dbReference>
<protein>
    <submittedName>
        <fullName evidence="1">Threonine-type endopeptidase</fullName>
    </submittedName>
</protein>
<dbReference type="InterPro" id="IPR016050">
    <property type="entry name" value="Proteasome_bsu_CS"/>
</dbReference>
<dbReference type="GO" id="GO:0005634">
    <property type="term" value="C:nucleus"/>
    <property type="evidence" value="ECO:0007669"/>
    <property type="project" value="UniProtKB-SubCell"/>
</dbReference>
<dbReference type="NCBIfam" id="NF003075">
    <property type="entry name" value="PRK03996.1"/>
    <property type="match status" value="1"/>
</dbReference>
<dbReference type="GO" id="GO:0005737">
    <property type="term" value="C:cytoplasm"/>
    <property type="evidence" value="ECO:0007669"/>
    <property type="project" value="UniProtKB-SubCell"/>
</dbReference>
<dbReference type="InterPro" id="IPR050115">
    <property type="entry name" value="Proteasome_alpha"/>
</dbReference>
<dbReference type="Proteomes" id="UP001363151">
    <property type="component" value="Unassembled WGS sequence"/>
</dbReference>
<dbReference type="EMBL" id="JBBJCI010000130">
    <property type="protein sequence ID" value="KAK7247664.1"/>
    <property type="molecule type" value="Genomic_DNA"/>
</dbReference>
<dbReference type="GO" id="GO:0019773">
    <property type="term" value="C:proteasome core complex, alpha-subunit complex"/>
    <property type="evidence" value="ECO:0007669"/>
    <property type="project" value="UniProtKB-UniRule"/>
</dbReference>
<sequence>MARRYDRNVTTFSPEGRLHQVEYAVEAINNAGTAVGLLATDGVVMAGEKQKVTKLLEPPKSSEKIYKLDDHVACVVAGLTADANILINEARVASQRYTYQYGEAIPVEQLVEKVCNHKQLYTQYGGQRPFGVKFLFAGYDDHFGYQLYLSDPSGNYSGWKATCMGQNANSGQSLLKNEYDETMDAAACVKLSLKVLNKTMESLSAESIDLFALKRKDDGSLVHTVYPHDVVTKLLDEVKAEQEAADAEKEKLAVSS</sequence>
<gene>
    <name evidence="1" type="ORF">SO694_00125077</name>
</gene>
<dbReference type="Gene3D" id="3.60.20.10">
    <property type="entry name" value="Glutamine Phosphoribosylpyrophosphate, subunit 1, domain 1"/>
    <property type="match status" value="1"/>
</dbReference>
<dbReference type="KEGG" id="aaf:AURANDRAFT_60228"/>
<evidence type="ECO:0000313" key="1">
    <source>
        <dbReference type="EMBL" id="KAK7247664.1"/>
    </source>
</evidence>
<comment type="caution">
    <text evidence="1">The sequence shown here is derived from an EMBL/GenBank/DDBJ whole genome shotgun (WGS) entry which is preliminary data.</text>
</comment>
<dbReference type="InterPro" id="IPR023332">
    <property type="entry name" value="Proteasome_alpha-type"/>
</dbReference>
<dbReference type="Pfam" id="PF10584">
    <property type="entry name" value="Proteasome_A_N"/>
    <property type="match status" value="1"/>
</dbReference>
<dbReference type="PANTHER" id="PTHR11599">
    <property type="entry name" value="PROTEASOME SUBUNIT ALPHA/BETA"/>
    <property type="match status" value="1"/>
</dbReference>
<dbReference type="InterPro" id="IPR000426">
    <property type="entry name" value="Proteasome_asu_N"/>
</dbReference>
<organism evidence="1 2">
    <name type="scientific">Aureococcus anophagefferens</name>
    <name type="common">Harmful bloom alga</name>
    <dbReference type="NCBI Taxonomy" id="44056"/>
    <lineage>
        <taxon>Eukaryota</taxon>
        <taxon>Sar</taxon>
        <taxon>Stramenopiles</taxon>
        <taxon>Ochrophyta</taxon>
        <taxon>Pelagophyceae</taxon>
        <taxon>Pelagomonadales</taxon>
        <taxon>Pelagomonadaceae</taxon>
        <taxon>Aureococcus</taxon>
    </lineage>
</organism>
<reference evidence="1 2" key="1">
    <citation type="submission" date="2024-03" db="EMBL/GenBank/DDBJ databases">
        <title>Aureococcus anophagefferens CCMP1851 and Kratosvirus quantuckense: Draft genome of a second virus-susceptible host strain in the model system.</title>
        <authorList>
            <person name="Chase E."/>
            <person name="Truchon A.R."/>
            <person name="Schepens W."/>
            <person name="Wilhelm S.W."/>
        </authorList>
    </citation>
    <scope>NUCLEOTIDE SEQUENCE [LARGE SCALE GENOMIC DNA]</scope>
    <source>
        <strain evidence="1 2">CCMP1851</strain>
    </source>
</reference>
<dbReference type="InterPro" id="IPR001353">
    <property type="entry name" value="Proteasome_sua/b"/>
</dbReference>
<proteinExistence type="predicted"/>
<evidence type="ECO:0000313" key="2">
    <source>
        <dbReference type="Proteomes" id="UP001363151"/>
    </source>
</evidence>
<dbReference type="PROSITE" id="PS00388">
    <property type="entry name" value="PROTEASOME_ALPHA_1"/>
    <property type="match status" value="1"/>
</dbReference>
<dbReference type="Pfam" id="PF00227">
    <property type="entry name" value="Proteasome"/>
    <property type="match status" value="1"/>
</dbReference>
<accession>A0ABR1G442</accession>
<dbReference type="InterPro" id="IPR029055">
    <property type="entry name" value="Ntn_hydrolases_N"/>
</dbReference>
<keyword evidence="2" id="KW-1185">Reference proteome</keyword>
<dbReference type="SMART" id="SM00948">
    <property type="entry name" value="Proteasome_A_N"/>
    <property type="match status" value="1"/>
</dbReference>
<dbReference type="SUPFAM" id="SSF56235">
    <property type="entry name" value="N-terminal nucleophile aminohydrolases (Ntn hydrolases)"/>
    <property type="match status" value="1"/>
</dbReference>
<name>A0ABR1G442_AURAN</name>
<dbReference type="GO" id="GO:0006511">
    <property type="term" value="P:ubiquitin-dependent protein catabolic process"/>
    <property type="evidence" value="ECO:0007669"/>
    <property type="project" value="InterPro"/>
</dbReference>